<dbReference type="InterPro" id="IPR023214">
    <property type="entry name" value="HAD_sf"/>
</dbReference>
<evidence type="ECO:0000256" key="4">
    <source>
        <dbReference type="ARBA" id="ARBA00022475"/>
    </source>
</evidence>
<feature type="transmembrane region" description="Helical" evidence="20">
    <location>
        <begin position="295"/>
        <end position="315"/>
    </location>
</feature>
<evidence type="ECO:0000256" key="10">
    <source>
        <dbReference type="ARBA" id="ARBA00022840"/>
    </source>
</evidence>
<evidence type="ECO:0000256" key="18">
    <source>
        <dbReference type="ARBA" id="ARBA00037422"/>
    </source>
</evidence>
<comment type="function">
    <text evidence="18">This is the catalytic component of the active enzyme, which catalyzes the hydrolysis of ATP coupled with the exchange of sodium and potassium ions across the plasma membrane. This action creates the electrochemical gradient of sodium and potassium ions, providing the energy for active transport of various nutrients.</text>
</comment>
<evidence type="ECO:0000256" key="2">
    <source>
        <dbReference type="ARBA" id="ARBA00006934"/>
    </source>
</evidence>
<dbReference type="AlphaFoldDB" id="A0A8J2QNW3"/>
<dbReference type="InterPro" id="IPR059000">
    <property type="entry name" value="ATPase_P-type_domA"/>
</dbReference>
<dbReference type="SUPFAM" id="SSF81665">
    <property type="entry name" value="Calcium ATPase, transmembrane domain M"/>
    <property type="match status" value="1"/>
</dbReference>
<dbReference type="GO" id="GO:0005524">
    <property type="term" value="F:ATP binding"/>
    <property type="evidence" value="ECO:0007669"/>
    <property type="project" value="UniProtKB-KW"/>
</dbReference>
<dbReference type="GO" id="GO:0036376">
    <property type="term" value="P:sodium ion export across plasma membrane"/>
    <property type="evidence" value="ECO:0007669"/>
    <property type="project" value="TreeGrafter"/>
</dbReference>
<keyword evidence="11 20" id="KW-0630">Potassium</keyword>
<dbReference type="GO" id="GO:0006883">
    <property type="term" value="P:intracellular sodium ion homeostasis"/>
    <property type="evidence" value="ECO:0007669"/>
    <property type="project" value="TreeGrafter"/>
</dbReference>
<feature type="transmembrane region" description="Helical" evidence="20">
    <location>
        <begin position="785"/>
        <end position="807"/>
    </location>
</feature>
<dbReference type="Pfam" id="PF00689">
    <property type="entry name" value="Cation_ATPase_C"/>
    <property type="match status" value="1"/>
</dbReference>
<keyword evidence="17" id="KW-0739">Sodium transport</keyword>
<dbReference type="Pfam" id="PF00690">
    <property type="entry name" value="Cation_ATPase_N"/>
    <property type="match status" value="1"/>
</dbReference>
<keyword evidence="24" id="KW-1185">Reference proteome</keyword>
<dbReference type="SMART" id="SM00831">
    <property type="entry name" value="Cation_ATPase_N"/>
    <property type="match status" value="1"/>
</dbReference>
<comment type="caution">
    <text evidence="23">The sequence shown here is derived from an EMBL/GenBank/DDBJ whole genome shotgun (WGS) entry which is preliminary data.</text>
</comment>
<evidence type="ECO:0000256" key="15">
    <source>
        <dbReference type="ARBA" id="ARBA00023065"/>
    </source>
</evidence>
<keyword evidence="12" id="KW-1278">Translocase</keyword>
<dbReference type="Gene3D" id="3.40.1110.10">
    <property type="entry name" value="Calcium-transporting ATPase, cytoplasmic domain N"/>
    <property type="match status" value="1"/>
</dbReference>
<dbReference type="Pfam" id="PF00122">
    <property type="entry name" value="E1-E2_ATPase"/>
    <property type="match status" value="1"/>
</dbReference>
<dbReference type="GO" id="GO:1902600">
    <property type="term" value="P:proton transmembrane transport"/>
    <property type="evidence" value="ECO:0007669"/>
    <property type="project" value="TreeGrafter"/>
</dbReference>
<dbReference type="PANTHER" id="PTHR43294:SF13">
    <property type="entry name" value="SODIUM_POTASSIUM-TRANSPORTING ATPASE SUBUNIT ALPHA"/>
    <property type="match status" value="1"/>
</dbReference>
<evidence type="ECO:0000256" key="16">
    <source>
        <dbReference type="ARBA" id="ARBA00023136"/>
    </source>
</evidence>
<protein>
    <recommendedName>
        <fullName evidence="20">Sodium/potassium-transporting ATPase subunit alpha</fullName>
    </recommendedName>
</protein>
<feature type="region of interest" description="Disordered" evidence="21">
    <location>
        <begin position="1"/>
        <end position="26"/>
    </location>
</feature>
<reference evidence="23" key="1">
    <citation type="submission" date="2021-09" db="EMBL/GenBank/DDBJ databases">
        <authorList>
            <person name="Martin H S."/>
        </authorList>
    </citation>
    <scope>NUCLEOTIDE SEQUENCE</scope>
</reference>
<evidence type="ECO:0000256" key="13">
    <source>
        <dbReference type="ARBA" id="ARBA00022989"/>
    </source>
</evidence>
<evidence type="ECO:0000256" key="20">
    <source>
        <dbReference type="RuleBase" id="RU362084"/>
    </source>
</evidence>
<accession>A0A8J2QNW3</accession>
<feature type="transmembrane region" description="Helical" evidence="20">
    <location>
        <begin position="95"/>
        <end position="117"/>
    </location>
</feature>
<dbReference type="PROSITE" id="PS00154">
    <property type="entry name" value="ATPASE_E1_E2"/>
    <property type="match status" value="1"/>
</dbReference>
<evidence type="ECO:0000256" key="6">
    <source>
        <dbReference type="ARBA" id="ARBA00022553"/>
    </source>
</evidence>
<dbReference type="InterPro" id="IPR004014">
    <property type="entry name" value="ATPase_P-typ_cation-transptr_N"/>
</dbReference>
<evidence type="ECO:0000256" key="3">
    <source>
        <dbReference type="ARBA" id="ARBA00022448"/>
    </source>
</evidence>
<evidence type="ECO:0000313" key="23">
    <source>
        <dbReference type="EMBL" id="CAG9566750.1"/>
    </source>
</evidence>
<dbReference type="Gene3D" id="2.70.150.10">
    <property type="entry name" value="Calcium-transporting ATPase, cytoplasmic transduction domain A"/>
    <property type="match status" value="1"/>
</dbReference>
<evidence type="ECO:0000256" key="12">
    <source>
        <dbReference type="ARBA" id="ARBA00022967"/>
    </source>
</evidence>
<dbReference type="InterPro" id="IPR018303">
    <property type="entry name" value="ATPase_P-typ_P_site"/>
</dbReference>
<keyword evidence="7" id="KW-0740">Sodium/potassium transport</keyword>
<organism evidence="23 24">
    <name type="scientific">Danaus chrysippus</name>
    <name type="common">African queen</name>
    <dbReference type="NCBI Taxonomy" id="151541"/>
    <lineage>
        <taxon>Eukaryota</taxon>
        <taxon>Metazoa</taxon>
        <taxon>Ecdysozoa</taxon>
        <taxon>Arthropoda</taxon>
        <taxon>Hexapoda</taxon>
        <taxon>Insecta</taxon>
        <taxon>Pterygota</taxon>
        <taxon>Neoptera</taxon>
        <taxon>Endopterygota</taxon>
        <taxon>Lepidoptera</taxon>
        <taxon>Glossata</taxon>
        <taxon>Ditrysia</taxon>
        <taxon>Papilionoidea</taxon>
        <taxon>Nymphalidae</taxon>
        <taxon>Danainae</taxon>
        <taxon>Danaini</taxon>
        <taxon>Danaina</taxon>
        <taxon>Danaus</taxon>
        <taxon>Anosia</taxon>
    </lineage>
</organism>
<dbReference type="SFLD" id="SFLDS00003">
    <property type="entry name" value="Haloacid_Dehalogenase"/>
    <property type="match status" value="1"/>
</dbReference>
<keyword evidence="4" id="KW-1003">Cell membrane</keyword>
<feature type="transmembrane region" description="Helical" evidence="20">
    <location>
        <begin position="133"/>
        <end position="153"/>
    </location>
</feature>
<comment type="similarity">
    <text evidence="2 20">Belongs to the cation transport ATPase (P-type) (TC 3.A.3) family. Type IIC subfamily.</text>
</comment>
<keyword evidence="20" id="KW-0479">Metal-binding</keyword>
<feature type="transmembrane region" description="Helical" evidence="20">
    <location>
        <begin position="327"/>
        <end position="350"/>
    </location>
</feature>
<dbReference type="InterPro" id="IPR006068">
    <property type="entry name" value="ATPase_P-typ_cation-transptr_C"/>
</dbReference>
<evidence type="ECO:0000256" key="8">
    <source>
        <dbReference type="ARBA" id="ARBA00022692"/>
    </source>
</evidence>
<dbReference type="InterPro" id="IPR008250">
    <property type="entry name" value="ATPase_P-typ_transduc_dom_A_sf"/>
</dbReference>
<dbReference type="SFLD" id="SFLDG00002">
    <property type="entry name" value="C1.7:_P-type_atpase_like"/>
    <property type="match status" value="1"/>
</dbReference>
<dbReference type="GO" id="GO:0030007">
    <property type="term" value="P:intracellular potassium ion homeostasis"/>
    <property type="evidence" value="ECO:0007669"/>
    <property type="project" value="TreeGrafter"/>
</dbReference>
<keyword evidence="6" id="KW-0597">Phosphoprotein</keyword>
<dbReference type="GO" id="GO:1990573">
    <property type="term" value="P:potassium ion import across plasma membrane"/>
    <property type="evidence" value="ECO:0007669"/>
    <property type="project" value="TreeGrafter"/>
</dbReference>
<evidence type="ECO:0000313" key="24">
    <source>
        <dbReference type="Proteomes" id="UP000789524"/>
    </source>
</evidence>
<evidence type="ECO:0000256" key="1">
    <source>
        <dbReference type="ARBA" id="ARBA00004651"/>
    </source>
</evidence>
<keyword evidence="16 20" id="KW-0472">Membrane</keyword>
<dbReference type="GO" id="GO:0005391">
    <property type="term" value="F:P-type sodium:potassium-exchanging transporter activity"/>
    <property type="evidence" value="ECO:0007669"/>
    <property type="project" value="TreeGrafter"/>
</dbReference>
<dbReference type="Gene3D" id="3.40.50.1000">
    <property type="entry name" value="HAD superfamily/HAD-like"/>
    <property type="match status" value="1"/>
</dbReference>
<dbReference type="InterPro" id="IPR036412">
    <property type="entry name" value="HAD-like_sf"/>
</dbReference>
<dbReference type="Proteomes" id="UP000789524">
    <property type="component" value="Unassembled WGS sequence"/>
</dbReference>
<dbReference type="InterPro" id="IPR001757">
    <property type="entry name" value="P_typ_ATPase"/>
</dbReference>
<evidence type="ECO:0000256" key="5">
    <source>
        <dbReference type="ARBA" id="ARBA00022538"/>
    </source>
</evidence>
<keyword evidence="10 20" id="KW-0067">ATP-binding</keyword>
<evidence type="ECO:0000256" key="19">
    <source>
        <dbReference type="ARBA" id="ARBA00038795"/>
    </source>
</evidence>
<evidence type="ECO:0000259" key="22">
    <source>
        <dbReference type="SMART" id="SM00831"/>
    </source>
</evidence>
<dbReference type="PANTHER" id="PTHR43294">
    <property type="entry name" value="SODIUM/POTASSIUM-TRANSPORTING ATPASE SUBUNIT ALPHA"/>
    <property type="match status" value="1"/>
</dbReference>
<evidence type="ECO:0000256" key="9">
    <source>
        <dbReference type="ARBA" id="ARBA00022741"/>
    </source>
</evidence>
<dbReference type="GO" id="GO:0005886">
    <property type="term" value="C:plasma membrane"/>
    <property type="evidence" value="ECO:0007669"/>
    <property type="project" value="UniProtKB-SubCell"/>
</dbReference>
<feature type="domain" description="Cation-transporting P-type ATPase N-terminal" evidence="22">
    <location>
        <begin position="41"/>
        <end position="115"/>
    </location>
</feature>
<evidence type="ECO:0000256" key="11">
    <source>
        <dbReference type="ARBA" id="ARBA00022958"/>
    </source>
</evidence>
<dbReference type="FunFam" id="1.20.1110.10:FF:000095">
    <property type="entry name" value="Sodium/potassium-transporting ATPase subunit alpha-1"/>
    <property type="match status" value="1"/>
</dbReference>
<keyword evidence="15 20" id="KW-0406">Ion transport</keyword>
<dbReference type="SUPFAM" id="SSF56784">
    <property type="entry name" value="HAD-like"/>
    <property type="match status" value="1"/>
</dbReference>
<dbReference type="InterPro" id="IPR005775">
    <property type="entry name" value="P-type_ATPase_IIC"/>
</dbReference>
<dbReference type="Gene3D" id="1.20.1110.10">
    <property type="entry name" value="Calcium-transporting ATPase, transmembrane domain"/>
    <property type="match status" value="1"/>
</dbReference>
<dbReference type="SUPFAM" id="SSF81653">
    <property type="entry name" value="Calcium ATPase, transduction domain A"/>
    <property type="match status" value="1"/>
</dbReference>
<gene>
    <name evidence="23" type="ORF">DCHRY22_LOCUS7342</name>
</gene>
<dbReference type="GO" id="GO:0016887">
    <property type="term" value="F:ATP hydrolysis activity"/>
    <property type="evidence" value="ECO:0007669"/>
    <property type="project" value="InterPro"/>
</dbReference>
<keyword evidence="5 20" id="KW-0633">Potassium transport</keyword>
<keyword evidence="13 20" id="KW-1133">Transmembrane helix</keyword>
<comment type="subunit">
    <text evidence="19">The sodium/potassium-transporting ATPase is composed of a catalytic alpha subunit, an auxiliary non-catalytic beta subunit and an additional regulatory subunit.</text>
</comment>
<dbReference type="InterPro" id="IPR023299">
    <property type="entry name" value="ATPase_P-typ_cyto_dom_N"/>
</dbReference>
<evidence type="ECO:0000256" key="7">
    <source>
        <dbReference type="ARBA" id="ARBA00022607"/>
    </source>
</evidence>
<proteinExistence type="inferred from homology"/>
<dbReference type="GO" id="GO:0046872">
    <property type="term" value="F:metal ion binding"/>
    <property type="evidence" value="ECO:0007669"/>
    <property type="project" value="UniProtKB-KW"/>
</dbReference>
<evidence type="ECO:0000256" key="17">
    <source>
        <dbReference type="ARBA" id="ARBA00023201"/>
    </source>
</evidence>
<dbReference type="NCBIfam" id="TIGR01106">
    <property type="entry name" value="ATPase-IIC_X-K"/>
    <property type="match status" value="1"/>
</dbReference>
<dbReference type="PRINTS" id="PR00121">
    <property type="entry name" value="NAKATPASE"/>
</dbReference>
<keyword evidence="14" id="KW-0915">Sodium</keyword>
<dbReference type="InterPro" id="IPR050510">
    <property type="entry name" value="Cation_transp_ATPase_P-type"/>
</dbReference>
<sequence length="1016" mass="113802">MPHQSRRKSSTSIHSVRRLSGQHVPPEASHLSLLKEETHTGDHFLSPKQLEIVYRTNINTGLTESFAKELLDTHGPNELKELKGNSYWKIFRHNLFGWFQCVLWCGAALNFIAYFFSEKIDSGHGGGHSSKDYLYLGCIITATIIGTGLFGFYQEAKNMAVMSGFEKLVPPNATVIRDGVKRVIPNSQVVIGDIVEMSGGEVVPADVRILSCSNFKTDMSSLTGESEPIVHRPEYTNANPLESKNMVFFGCPITEGSAKGIVVATGELTQIGKIAGLVTGLEKEETPIAKEITHFIKLICGVAFTFGLIFFIMVYSIQKSWLSALQYMLGIILANVPEGLLVTLTVCMTLSAKQLKRKNCLAKTLQAVETLGSTSCICSDKTGTLTENQMNVSHLFCNFTIYDKHDHEDVSHRTYAALSLAASLNLRATFAHDTLHLPVEKRRIMGDASECAILRYMEINRSATKTRQDNPKEAEIPFSSAYKYQITIHRLHTTQSYYLIMKGAPEIILEYCTEIMTDDGDQPMTAVNKRELKASFIKLANMGERVIGYCDYQLPLSHFPLGFVFDTQDPNFPIENLRFLGAISMIDPPRQDIEKSIALCRQAGIRVIMVTGDHPVTALAISRQCGTITQPTAYDYAFEHHIELTDVPHHIKQQFRAVVITGDELRKMSQNDLKAAQKKYDEITFARTSPQQKLFIVETFQSLGYVVAVTGDGVNDSPALKKADIGIAMGINGTEVSKQAADMILLDDNFASIVLGIQEGRRIFDNLKKTIAYTLTSNTPEMMPFVLYACLGLPLPMPLILILVINVGTDLFPAMSLAYETSELDIMSIPPRKPTDHLVNRVLIYMAYFQVGLIQFFAGMYAYFVVFAQSGFFPSSLLFVRKDWETPAASVRDTLGRSWFFADRKRVERKAQTAYFVAICWTQVSDVIICKTRRISLLQKGMKNHCLNVSIVIDAFAALLVTYLPLCNEVFGTEPIPWHDFFLALPFFILMIAGDELRRYIIRNGLSKWVEQETYY</sequence>
<dbReference type="Pfam" id="PF08282">
    <property type="entry name" value="Hydrolase_3"/>
    <property type="match status" value="1"/>
</dbReference>
<dbReference type="InterPro" id="IPR044492">
    <property type="entry name" value="P_typ_ATPase_HD_dom"/>
</dbReference>
<dbReference type="OrthoDB" id="3352408at2759"/>
<dbReference type="SFLD" id="SFLDF00027">
    <property type="entry name" value="p-type_atpase"/>
    <property type="match status" value="1"/>
</dbReference>
<dbReference type="EMBL" id="CAKASE010000057">
    <property type="protein sequence ID" value="CAG9566750.1"/>
    <property type="molecule type" value="Genomic_DNA"/>
</dbReference>
<evidence type="ECO:0000256" key="21">
    <source>
        <dbReference type="SAM" id="MobiDB-lite"/>
    </source>
</evidence>
<feature type="transmembrane region" description="Helical" evidence="20">
    <location>
        <begin position="842"/>
        <end position="866"/>
    </location>
</feature>
<dbReference type="SUPFAM" id="SSF81660">
    <property type="entry name" value="Metal cation-transporting ATPase, ATP-binding domain N"/>
    <property type="match status" value="1"/>
</dbReference>
<dbReference type="FunFam" id="3.40.50.1000:FF:000083">
    <property type="entry name" value="Sodium/potassium-transporting ATPase subunit alpha"/>
    <property type="match status" value="1"/>
</dbReference>
<keyword evidence="9 20" id="KW-0547">Nucleotide-binding</keyword>
<dbReference type="PRINTS" id="PR00119">
    <property type="entry name" value="CATATPASE"/>
</dbReference>
<dbReference type="Pfam" id="PF13246">
    <property type="entry name" value="Cation_ATPase"/>
    <property type="match status" value="1"/>
</dbReference>
<keyword evidence="8 20" id="KW-0812">Transmembrane</keyword>
<feature type="transmembrane region" description="Helical" evidence="20">
    <location>
        <begin position="946"/>
        <end position="964"/>
    </location>
</feature>
<dbReference type="NCBIfam" id="TIGR01494">
    <property type="entry name" value="ATPase_P-type"/>
    <property type="match status" value="2"/>
</dbReference>
<name>A0A8J2QNW3_9NEOP</name>
<evidence type="ECO:0000256" key="14">
    <source>
        <dbReference type="ARBA" id="ARBA00023053"/>
    </source>
</evidence>
<keyword evidence="3 20" id="KW-0813">Transport</keyword>
<feature type="transmembrane region" description="Helical" evidence="20">
    <location>
        <begin position="976"/>
        <end position="994"/>
    </location>
</feature>
<dbReference type="InterPro" id="IPR023298">
    <property type="entry name" value="ATPase_P-typ_TM_dom_sf"/>
</dbReference>
<comment type="subcellular location">
    <subcellularLocation>
        <location evidence="1 20">Cell membrane</location>
        <topology evidence="1 20">Multi-pass membrane protein</topology>
    </subcellularLocation>
</comment>